<dbReference type="VEuPathDB" id="FungiDB:MYCFIDRAFT_217091"/>
<dbReference type="Proteomes" id="UP000016932">
    <property type="component" value="Unassembled WGS sequence"/>
</dbReference>
<evidence type="ECO:0000313" key="3">
    <source>
        <dbReference type="Proteomes" id="UP000016932"/>
    </source>
</evidence>
<protein>
    <recommendedName>
        <fullName evidence="4">Restriction endonuclease domain-containing protein</fullName>
    </recommendedName>
</protein>
<feature type="compositionally biased region" description="Low complexity" evidence="1">
    <location>
        <begin position="41"/>
        <end position="53"/>
    </location>
</feature>
<feature type="compositionally biased region" description="Basic and acidic residues" evidence="1">
    <location>
        <begin position="437"/>
        <end position="457"/>
    </location>
</feature>
<accession>M2ZDI8</accession>
<gene>
    <name evidence="2" type="ORF">MYCFIDRAFT_217091</name>
</gene>
<reference evidence="2 3" key="1">
    <citation type="journal article" date="2012" name="PLoS Pathog.">
        <title>Diverse lifestyles and strategies of plant pathogenesis encoded in the genomes of eighteen Dothideomycetes fungi.</title>
        <authorList>
            <person name="Ohm R.A."/>
            <person name="Feau N."/>
            <person name="Henrissat B."/>
            <person name="Schoch C.L."/>
            <person name="Horwitz B.A."/>
            <person name="Barry K.W."/>
            <person name="Condon B.J."/>
            <person name="Copeland A.C."/>
            <person name="Dhillon B."/>
            <person name="Glaser F."/>
            <person name="Hesse C.N."/>
            <person name="Kosti I."/>
            <person name="LaButti K."/>
            <person name="Lindquist E.A."/>
            <person name="Lucas S."/>
            <person name="Salamov A.A."/>
            <person name="Bradshaw R.E."/>
            <person name="Ciuffetti L."/>
            <person name="Hamelin R.C."/>
            <person name="Kema G.H.J."/>
            <person name="Lawrence C."/>
            <person name="Scott J.A."/>
            <person name="Spatafora J.W."/>
            <person name="Turgeon B.G."/>
            <person name="de Wit P.J.G.M."/>
            <person name="Zhong S."/>
            <person name="Goodwin S.B."/>
            <person name="Grigoriev I.V."/>
        </authorList>
    </citation>
    <scope>NUCLEOTIDE SEQUENCE [LARGE SCALE GENOMIC DNA]</scope>
    <source>
        <strain evidence="2 3">CIRAD86</strain>
    </source>
</reference>
<sequence>MLSPPRLRAADDKHPQTQHGAHSPSPPVPGPLPPPSPPPSHSSHAPSPVAAATPSPPLSPLSYSAYNTVLHTLHSHFRSLPEQGANQHQEFSLPYPAFERLYQRYLDPDSRQPATEFDHWCAQKLRWDYDPEREKVVLRMPNAIHEVLIERVRGAIWQGKEELASELEKSHNERACAEVAHTDVSGGDASGNGSGSGSGSGSDKVEGCRLPVAAALTAELRNVDSTGSTNLRFTNESGAQPNRYEYSPDATFTHQDAPYPALVLEVAYSQSSKSLKNLAYDYIERSECHIACVVGIQLSYNEPSKGGALDSKRDQTANFSIWRSALDENGDGYCECVCDSVLFREADGTLLADAPPIELRVSDIIPSSILDDCCPPDHELRGALFATITPIQLGEFLERAEKHQKSRRRRPARQYGQAGQRRTRKRQRTPEEELSDDREGKYKRLEDAAWAREKQEDGTYTGRRTREAPDASTAEPTLQLRTSQRLKEKYREG</sequence>
<dbReference type="OrthoDB" id="3645153at2759"/>
<feature type="compositionally biased region" description="Pro residues" evidence="1">
    <location>
        <begin position="24"/>
        <end position="40"/>
    </location>
</feature>
<dbReference type="HOGENOM" id="CLU_044860_2_0_1"/>
<feature type="compositionally biased region" description="Polar residues" evidence="1">
    <location>
        <begin position="474"/>
        <end position="483"/>
    </location>
</feature>
<evidence type="ECO:0008006" key="4">
    <source>
        <dbReference type="Google" id="ProtNLM"/>
    </source>
</evidence>
<dbReference type="RefSeq" id="XP_007932299.1">
    <property type="nucleotide sequence ID" value="XM_007934108.1"/>
</dbReference>
<dbReference type="EMBL" id="KB446568">
    <property type="protein sequence ID" value="EME77164.1"/>
    <property type="molecule type" value="Genomic_DNA"/>
</dbReference>
<dbReference type="AlphaFoldDB" id="M2ZDI8"/>
<dbReference type="eggNOG" id="ENOG502SN70">
    <property type="taxonomic scope" value="Eukaryota"/>
</dbReference>
<proteinExistence type="predicted"/>
<keyword evidence="3" id="KW-1185">Reference proteome</keyword>
<evidence type="ECO:0000313" key="2">
    <source>
        <dbReference type="EMBL" id="EME77164.1"/>
    </source>
</evidence>
<feature type="region of interest" description="Disordered" evidence="1">
    <location>
        <begin position="1"/>
        <end position="55"/>
    </location>
</feature>
<evidence type="ECO:0000256" key="1">
    <source>
        <dbReference type="SAM" id="MobiDB-lite"/>
    </source>
</evidence>
<feature type="compositionally biased region" description="Gly residues" evidence="1">
    <location>
        <begin position="188"/>
        <end position="200"/>
    </location>
</feature>
<name>M2ZDI8_PSEFD</name>
<dbReference type="STRING" id="383855.M2ZDI8"/>
<dbReference type="GeneID" id="19338357"/>
<organism evidence="2 3">
    <name type="scientific">Pseudocercospora fijiensis (strain CIRAD86)</name>
    <name type="common">Black leaf streak disease fungus</name>
    <name type="synonym">Mycosphaerella fijiensis</name>
    <dbReference type="NCBI Taxonomy" id="383855"/>
    <lineage>
        <taxon>Eukaryota</taxon>
        <taxon>Fungi</taxon>
        <taxon>Dikarya</taxon>
        <taxon>Ascomycota</taxon>
        <taxon>Pezizomycotina</taxon>
        <taxon>Dothideomycetes</taxon>
        <taxon>Dothideomycetidae</taxon>
        <taxon>Mycosphaerellales</taxon>
        <taxon>Mycosphaerellaceae</taxon>
        <taxon>Pseudocercospora</taxon>
    </lineage>
</organism>
<feature type="region of interest" description="Disordered" evidence="1">
    <location>
        <begin position="401"/>
        <end position="493"/>
    </location>
</feature>
<feature type="region of interest" description="Disordered" evidence="1">
    <location>
        <begin position="181"/>
        <end position="205"/>
    </location>
</feature>
<dbReference type="KEGG" id="pfj:MYCFIDRAFT_217091"/>